<evidence type="ECO:0000313" key="2">
    <source>
        <dbReference type="EMBL" id="MFC3492450.1"/>
    </source>
</evidence>
<protein>
    <recommendedName>
        <fullName evidence="4">DUF4179 domain-containing protein</fullName>
    </recommendedName>
</protein>
<dbReference type="Proteomes" id="UP001595712">
    <property type="component" value="Unassembled WGS sequence"/>
</dbReference>
<reference evidence="3" key="1">
    <citation type="journal article" date="2019" name="Int. J. Syst. Evol. Microbiol.">
        <title>The Global Catalogue of Microorganisms (GCM) 10K type strain sequencing project: providing services to taxonomists for standard genome sequencing and annotation.</title>
        <authorList>
            <consortium name="The Broad Institute Genomics Platform"/>
            <consortium name="The Broad Institute Genome Sequencing Center for Infectious Disease"/>
            <person name="Wu L."/>
            <person name="Ma J."/>
        </authorList>
    </citation>
    <scope>NUCLEOTIDE SEQUENCE [LARGE SCALE GENOMIC DNA]</scope>
    <source>
        <strain evidence="3">CGMCC 4.7396</strain>
    </source>
</reference>
<accession>A0ABV7PYZ4</accession>
<sequence>MSDDIEDLLRSGLAARADAAPSYDDPGLADAAIAGAGRIRRRRRVASAASGAGLLVLGAAAFVYQPWFSTDDDGGDGTTAADTSTVEVQNEFDMEFVVEDDSGSYSVLNQDGDSIALGDTEPTYVYRLADAYMAESAEEVWTVSVDGASGTSYPKATEESYTKVSTGGEQFAIVTPTTDYESEEYSLYDVTIADAETEEEVEPVAFTTDYAISLADWSETTAVFTADLNSVTGGSSGTYYFNDNLEYGLESVSAAGFEAVLLVDSMDPSNVCVSDLYPTEGTASDTEWCGPLDSTEVQDEFIAATGTEVDPAVVSESVKDQVEGEYIPLADADLGKYETRYLEAMNYWTDPADRWQVSGTPGESTWLLVEATGEEPELSELEPPAGALMPVLSYT</sequence>
<keyword evidence="3" id="KW-1185">Reference proteome</keyword>
<keyword evidence="1" id="KW-1133">Transmembrane helix</keyword>
<feature type="transmembrane region" description="Helical" evidence="1">
    <location>
        <begin position="45"/>
        <end position="64"/>
    </location>
</feature>
<gene>
    <name evidence="2" type="ORF">ACFO8M_08135</name>
</gene>
<organism evidence="2 3">
    <name type="scientific">Glycomyces rhizosphaerae</name>
    <dbReference type="NCBI Taxonomy" id="2054422"/>
    <lineage>
        <taxon>Bacteria</taxon>
        <taxon>Bacillati</taxon>
        <taxon>Actinomycetota</taxon>
        <taxon>Actinomycetes</taxon>
        <taxon>Glycomycetales</taxon>
        <taxon>Glycomycetaceae</taxon>
        <taxon>Glycomyces</taxon>
    </lineage>
</organism>
<evidence type="ECO:0000256" key="1">
    <source>
        <dbReference type="SAM" id="Phobius"/>
    </source>
</evidence>
<keyword evidence="1" id="KW-0472">Membrane</keyword>
<evidence type="ECO:0008006" key="4">
    <source>
        <dbReference type="Google" id="ProtNLM"/>
    </source>
</evidence>
<dbReference type="RefSeq" id="WP_387973063.1">
    <property type="nucleotide sequence ID" value="NZ_JBHRWO010000007.1"/>
</dbReference>
<evidence type="ECO:0000313" key="3">
    <source>
        <dbReference type="Proteomes" id="UP001595712"/>
    </source>
</evidence>
<dbReference type="EMBL" id="JBHRWO010000007">
    <property type="protein sequence ID" value="MFC3492450.1"/>
    <property type="molecule type" value="Genomic_DNA"/>
</dbReference>
<name>A0ABV7PYZ4_9ACTN</name>
<comment type="caution">
    <text evidence="2">The sequence shown here is derived from an EMBL/GenBank/DDBJ whole genome shotgun (WGS) entry which is preliminary data.</text>
</comment>
<proteinExistence type="predicted"/>
<keyword evidence="1" id="KW-0812">Transmembrane</keyword>